<reference evidence="1 2" key="1">
    <citation type="journal article" date="2019" name="Int. J. Syst. Evol. Microbiol.">
        <title>The Global Catalogue of Microorganisms (GCM) 10K type strain sequencing project: providing services to taxonomists for standard genome sequencing and annotation.</title>
        <authorList>
            <consortium name="The Broad Institute Genomics Platform"/>
            <consortium name="The Broad Institute Genome Sequencing Center for Infectious Disease"/>
            <person name="Wu L."/>
            <person name="Ma J."/>
        </authorList>
    </citation>
    <scope>NUCLEOTIDE SEQUENCE [LARGE SCALE GENOMIC DNA]</scope>
    <source>
        <strain evidence="1 2">JCM 6307</strain>
    </source>
</reference>
<dbReference type="RefSeq" id="WP_344385935.1">
    <property type="nucleotide sequence ID" value="NZ_BAAATA010000048.1"/>
</dbReference>
<sequence>MAGHHESTGPDPALSSDFVQRVTQYQAAGVNARLKVFALLGAQGVPAGEADGLVAALEAGAVAGAQCEVVELGGMAPASRGAVFADDRERGLGGHRGPGLVTVRRSVGRGC</sequence>
<gene>
    <name evidence="1" type="ORF">GCM10010406_52580</name>
</gene>
<evidence type="ECO:0000313" key="2">
    <source>
        <dbReference type="Proteomes" id="UP001501358"/>
    </source>
</evidence>
<organism evidence="1 2">
    <name type="scientific">Streptomyces thermolineatus</name>
    <dbReference type="NCBI Taxonomy" id="44033"/>
    <lineage>
        <taxon>Bacteria</taxon>
        <taxon>Bacillati</taxon>
        <taxon>Actinomycetota</taxon>
        <taxon>Actinomycetes</taxon>
        <taxon>Kitasatosporales</taxon>
        <taxon>Streptomycetaceae</taxon>
        <taxon>Streptomyces</taxon>
    </lineage>
</organism>
<accession>A0ABN3MVG2</accession>
<comment type="caution">
    <text evidence="1">The sequence shown here is derived from an EMBL/GenBank/DDBJ whole genome shotgun (WGS) entry which is preliminary data.</text>
</comment>
<proteinExistence type="predicted"/>
<protein>
    <submittedName>
        <fullName evidence="1">Uncharacterized protein</fullName>
    </submittedName>
</protein>
<evidence type="ECO:0000313" key="1">
    <source>
        <dbReference type="EMBL" id="GAA2509611.1"/>
    </source>
</evidence>
<dbReference type="Proteomes" id="UP001501358">
    <property type="component" value="Unassembled WGS sequence"/>
</dbReference>
<keyword evidence="2" id="KW-1185">Reference proteome</keyword>
<name>A0ABN3MVG2_9ACTN</name>
<dbReference type="EMBL" id="BAAATA010000048">
    <property type="protein sequence ID" value="GAA2509611.1"/>
    <property type="molecule type" value="Genomic_DNA"/>
</dbReference>